<dbReference type="Proteomes" id="UP000744555">
    <property type="component" value="Unassembled WGS sequence"/>
</dbReference>
<organism evidence="2 3">
    <name type="scientific">Aquipseudomonas alcaligenes</name>
    <name type="common">Pseudomonas alcaligenes</name>
    <dbReference type="NCBI Taxonomy" id="43263"/>
    <lineage>
        <taxon>Bacteria</taxon>
        <taxon>Pseudomonadati</taxon>
        <taxon>Pseudomonadota</taxon>
        <taxon>Gammaproteobacteria</taxon>
        <taxon>Pseudomonadales</taxon>
        <taxon>Pseudomonadaceae</taxon>
        <taxon>Aquipseudomonas</taxon>
    </lineage>
</organism>
<evidence type="ECO:0000259" key="1">
    <source>
        <dbReference type="Pfam" id="PF23296"/>
    </source>
</evidence>
<dbReference type="EMBL" id="LZEU01000001">
    <property type="protein sequence ID" value="MBC9248681.1"/>
    <property type="molecule type" value="Genomic_DNA"/>
</dbReference>
<proteinExistence type="predicted"/>
<dbReference type="Pfam" id="PF23296">
    <property type="entry name" value="DUF7079"/>
    <property type="match status" value="1"/>
</dbReference>
<sequence length="116" mass="13455">MTGARETVWLALSELWLDTQPDAASLGHLAGVLRRSGFSRAELEQIFLYEVAPRVWLNHWSVAGVWDGFDAQWLYAGCRRNQQGGRWHRWKCRLLRRPMTYACAADWQQVLAQLEP</sequence>
<evidence type="ECO:0000313" key="2">
    <source>
        <dbReference type="EMBL" id="MBC9248681.1"/>
    </source>
</evidence>
<gene>
    <name evidence="2" type="ORF">A9179_00185</name>
</gene>
<comment type="caution">
    <text evidence="2">The sequence shown here is derived from an EMBL/GenBank/DDBJ whole genome shotgun (WGS) entry which is preliminary data.</text>
</comment>
<evidence type="ECO:0000313" key="3">
    <source>
        <dbReference type="Proteomes" id="UP000744555"/>
    </source>
</evidence>
<name>A0ABR7RU93_AQUAC</name>
<keyword evidence="3" id="KW-1185">Reference proteome</keyword>
<feature type="domain" description="DUF7079" evidence="1">
    <location>
        <begin position="4"/>
        <end position="111"/>
    </location>
</feature>
<reference evidence="2 3" key="1">
    <citation type="submission" date="2016-06" db="EMBL/GenBank/DDBJ databases">
        <authorList>
            <person name="Ramos C."/>
            <person name="Pintado A."/>
            <person name="Crespo-Gomez J.I."/>
        </authorList>
    </citation>
    <scope>NUCLEOTIDE SEQUENCE [LARGE SCALE GENOMIC DNA]</scope>
    <source>
        <strain evidence="2 3">AVO110</strain>
    </source>
</reference>
<dbReference type="InterPro" id="IPR055507">
    <property type="entry name" value="DUF7079"/>
</dbReference>
<protein>
    <recommendedName>
        <fullName evidence="1">DUF7079 domain-containing protein</fullName>
    </recommendedName>
</protein>
<accession>A0ABR7RU93</accession>